<dbReference type="OrthoDB" id="7066917at2"/>
<evidence type="ECO:0000313" key="3">
    <source>
        <dbReference type="Proteomes" id="UP000307217"/>
    </source>
</evidence>
<accession>A0A5S3VCW9</accession>
<dbReference type="RefSeq" id="WP_138589991.1">
    <property type="nucleotide sequence ID" value="NZ_PNBX01000010.1"/>
</dbReference>
<sequence>MFIGIHANTLLCAIWRNDLLKHIVSLLLLLMAVIGFYIYKFDLPTDSTSWGEFGSFSGGTAAVLIALYGVIYGIFQHRAGSVKSYTIEDHIQLMKTYRSAHSGGYTNKGYDFIDWIWKCVVSQLTRNGDPTIKDVKDNSSLSEMAQWKRSLQKMDKKLVSDFVNEMSQAEAKLAWLYVLVEEIPTYYKEPLKEKFEKLSLSEAESSMFTALASA</sequence>
<reference evidence="2 3" key="1">
    <citation type="submission" date="2018-01" db="EMBL/GenBank/DDBJ databases">
        <authorList>
            <person name="Paulsen S."/>
            <person name="Gram L.K."/>
        </authorList>
    </citation>
    <scope>NUCLEOTIDE SEQUENCE [LARGE SCALE GENOMIC DNA]</scope>
    <source>
        <strain evidence="2 3">S3790</strain>
    </source>
</reference>
<keyword evidence="1" id="KW-1133">Transmembrane helix</keyword>
<dbReference type="EMBL" id="PNBX01000010">
    <property type="protein sequence ID" value="TMO69799.1"/>
    <property type="molecule type" value="Genomic_DNA"/>
</dbReference>
<feature type="transmembrane region" description="Helical" evidence="1">
    <location>
        <begin position="23"/>
        <end position="41"/>
    </location>
</feature>
<evidence type="ECO:0000256" key="1">
    <source>
        <dbReference type="SAM" id="Phobius"/>
    </source>
</evidence>
<protein>
    <recommendedName>
        <fullName evidence="4">DUF4760 domain-containing protein</fullName>
    </recommendedName>
</protein>
<comment type="caution">
    <text evidence="2">The sequence shown here is derived from an EMBL/GenBank/DDBJ whole genome shotgun (WGS) entry which is preliminary data.</text>
</comment>
<gene>
    <name evidence="2" type="ORF">CWC19_03385</name>
</gene>
<evidence type="ECO:0008006" key="4">
    <source>
        <dbReference type="Google" id="ProtNLM"/>
    </source>
</evidence>
<reference evidence="3" key="2">
    <citation type="submission" date="2019-06" db="EMBL/GenBank/DDBJ databases">
        <title>Co-occurence of chitin degradation, pigmentation and bioactivity in marine Pseudoalteromonas.</title>
        <authorList>
            <person name="Sonnenschein E.C."/>
            <person name="Bech P.K."/>
        </authorList>
    </citation>
    <scope>NUCLEOTIDE SEQUENCE [LARGE SCALE GENOMIC DNA]</scope>
    <source>
        <strain evidence="3">S3790</strain>
    </source>
</reference>
<feature type="transmembrane region" description="Helical" evidence="1">
    <location>
        <begin position="53"/>
        <end position="75"/>
    </location>
</feature>
<keyword evidence="1" id="KW-0812">Transmembrane</keyword>
<organism evidence="2 3">
    <name type="scientific">Pseudoalteromonas aurantia</name>
    <dbReference type="NCBI Taxonomy" id="43654"/>
    <lineage>
        <taxon>Bacteria</taxon>
        <taxon>Pseudomonadati</taxon>
        <taxon>Pseudomonadota</taxon>
        <taxon>Gammaproteobacteria</taxon>
        <taxon>Alteromonadales</taxon>
        <taxon>Pseudoalteromonadaceae</taxon>
        <taxon>Pseudoalteromonas</taxon>
    </lineage>
</organism>
<name>A0A5S3VCW9_9GAMM</name>
<keyword evidence="1" id="KW-0472">Membrane</keyword>
<dbReference type="AlphaFoldDB" id="A0A5S3VCW9"/>
<proteinExistence type="predicted"/>
<dbReference type="Proteomes" id="UP000307217">
    <property type="component" value="Unassembled WGS sequence"/>
</dbReference>
<evidence type="ECO:0000313" key="2">
    <source>
        <dbReference type="EMBL" id="TMO69799.1"/>
    </source>
</evidence>